<dbReference type="InterPro" id="IPR013249">
    <property type="entry name" value="RNA_pol_sigma70_r4_t2"/>
</dbReference>
<feature type="domain" description="RNA polymerase sigma factor 70 region 4 type 2" evidence="7">
    <location>
        <begin position="102"/>
        <end position="154"/>
    </location>
</feature>
<evidence type="ECO:0000256" key="4">
    <source>
        <dbReference type="ARBA" id="ARBA00023125"/>
    </source>
</evidence>
<feature type="domain" description="RNA polymerase sigma-70 region 2" evidence="6">
    <location>
        <begin position="13"/>
        <end position="80"/>
    </location>
</feature>
<gene>
    <name evidence="8" type="ORF">Pen02_18320</name>
</gene>
<evidence type="ECO:0000313" key="9">
    <source>
        <dbReference type="Proteomes" id="UP000646749"/>
    </source>
</evidence>
<proteinExistence type="inferred from homology"/>
<dbReference type="InterPro" id="IPR013325">
    <property type="entry name" value="RNA_pol_sigma_r2"/>
</dbReference>
<dbReference type="NCBIfam" id="TIGR02937">
    <property type="entry name" value="sigma70-ECF"/>
    <property type="match status" value="1"/>
</dbReference>
<keyword evidence="9" id="KW-1185">Reference proteome</keyword>
<comment type="caution">
    <text evidence="8">The sequence shown here is derived from an EMBL/GenBank/DDBJ whole genome shotgun (WGS) entry which is preliminary data.</text>
</comment>
<sequence>MRDESEAEYLEYVTARLPSLRRLAYSLCGDDHQADDLVQEAATKLFLHWSKAARATHLDAYVRSIVVRTFLDGQRKGWWRVLLTGTAPDPRQTEDHGAEDRLELRRALAGVPARQRAVLVLRYLHDLPVDEVAEILGCSTGTVKSQTSHGLKALRRLLGDRQYARAGEGR</sequence>
<evidence type="ECO:0000259" key="7">
    <source>
        <dbReference type="Pfam" id="PF08281"/>
    </source>
</evidence>
<dbReference type="SUPFAM" id="SSF88659">
    <property type="entry name" value="Sigma3 and sigma4 domains of RNA polymerase sigma factors"/>
    <property type="match status" value="1"/>
</dbReference>
<keyword evidence="2" id="KW-0805">Transcription regulation</keyword>
<protein>
    <submittedName>
        <fullName evidence="8">RNA polymerase sigma24 factor</fullName>
    </submittedName>
</protein>
<dbReference type="Pfam" id="PF08281">
    <property type="entry name" value="Sigma70_r4_2"/>
    <property type="match status" value="1"/>
</dbReference>
<dbReference type="InterPro" id="IPR036388">
    <property type="entry name" value="WH-like_DNA-bd_sf"/>
</dbReference>
<dbReference type="PANTHER" id="PTHR43133:SF50">
    <property type="entry name" value="ECF RNA POLYMERASE SIGMA FACTOR SIGM"/>
    <property type="match status" value="1"/>
</dbReference>
<reference evidence="8 9" key="1">
    <citation type="submission" date="2021-01" db="EMBL/GenBank/DDBJ databases">
        <title>Whole genome shotgun sequence of Plantactinospora endophytica NBRC 110450.</title>
        <authorList>
            <person name="Komaki H."/>
            <person name="Tamura T."/>
        </authorList>
    </citation>
    <scope>NUCLEOTIDE SEQUENCE [LARGE SCALE GENOMIC DNA]</scope>
    <source>
        <strain evidence="8 9">NBRC 110450</strain>
    </source>
</reference>
<dbReference type="RefSeq" id="WP_203865455.1">
    <property type="nucleotide sequence ID" value="NZ_BONW01000005.1"/>
</dbReference>
<keyword evidence="4" id="KW-0238">DNA-binding</keyword>
<dbReference type="EMBL" id="BONW01000005">
    <property type="protein sequence ID" value="GIG86896.1"/>
    <property type="molecule type" value="Genomic_DNA"/>
</dbReference>
<dbReference type="InterPro" id="IPR014284">
    <property type="entry name" value="RNA_pol_sigma-70_dom"/>
</dbReference>
<keyword evidence="5" id="KW-0804">Transcription</keyword>
<dbReference type="Gene3D" id="1.10.10.10">
    <property type="entry name" value="Winged helix-like DNA-binding domain superfamily/Winged helix DNA-binding domain"/>
    <property type="match status" value="1"/>
</dbReference>
<evidence type="ECO:0000256" key="5">
    <source>
        <dbReference type="ARBA" id="ARBA00023163"/>
    </source>
</evidence>
<accession>A0ABQ4DXU9</accession>
<dbReference type="PANTHER" id="PTHR43133">
    <property type="entry name" value="RNA POLYMERASE ECF-TYPE SIGMA FACTO"/>
    <property type="match status" value="1"/>
</dbReference>
<dbReference type="NCBIfam" id="TIGR02983">
    <property type="entry name" value="SigE-fam_strep"/>
    <property type="match status" value="1"/>
</dbReference>
<dbReference type="InterPro" id="IPR039425">
    <property type="entry name" value="RNA_pol_sigma-70-like"/>
</dbReference>
<dbReference type="SUPFAM" id="SSF88946">
    <property type="entry name" value="Sigma2 domain of RNA polymerase sigma factors"/>
    <property type="match status" value="1"/>
</dbReference>
<dbReference type="Pfam" id="PF04542">
    <property type="entry name" value="Sigma70_r2"/>
    <property type="match status" value="1"/>
</dbReference>
<dbReference type="InterPro" id="IPR013324">
    <property type="entry name" value="RNA_pol_sigma_r3/r4-like"/>
</dbReference>
<dbReference type="InterPro" id="IPR007627">
    <property type="entry name" value="RNA_pol_sigma70_r2"/>
</dbReference>
<dbReference type="CDD" id="cd06171">
    <property type="entry name" value="Sigma70_r4"/>
    <property type="match status" value="1"/>
</dbReference>
<evidence type="ECO:0000313" key="8">
    <source>
        <dbReference type="EMBL" id="GIG86896.1"/>
    </source>
</evidence>
<dbReference type="InterPro" id="IPR014325">
    <property type="entry name" value="RNA_pol_sigma-E_actinobac"/>
</dbReference>
<keyword evidence="3" id="KW-0731">Sigma factor</keyword>
<dbReference type="Proteomes" id="UP000646749">
    <property type="component" value="Unassembled WGS sequence"/>
</dbReference>
<evidence type="ECO:0000256" key="2">
    <source>
        <dbReference type="ARBA" id="ARBA00023015"/>
    </source>
</evidence>
<comment type="similarity">
    <text evidence="1">Belongs to the sigma-70 factor family. ECF subfamily.</text>
</comment>
<evidence type="ECO:0000259" key="6">
    <source>
        <dbReference type="Pfam" id="PF04542"/>
    </source>
</evidence>
<evidence type="ECO:0000256" key="3">
    <source>
        <dbReference type="ARBA" id="ARBA00023082"/>
    </source>
</evidence>
<organism evidence="8 9">
    <name type="scientific">Plantactinospora endophytica</name>
    <dbReference type="NCBI Taxonomy" id="673535"/>
    <lineage>
        <taxon>Bacteria</taxon>
        <taxon>Bacillati</taxon>
        <taxon>Actinomycetota</taxon>
        <taxon>Actinomycetes</taxon>
        <taxon>Micromonosporales</taxon>
        <taxon>Micromonosporaceae</taxon>
        <taxon>Plantactinospora</taxon>
    </lineage>
</organism>
<dbReference type="Gene3D" id="1.10.1740.10">
    <property type="match status" value="1"/>
</dbReference>
<name>A0ABQ4DXU9_9ACTN</name>
<evidence type="ECO:0000256" key="1">
    <source>
        <dbReference type="ARBA" id="ARBA00010641"/>
    </source>
</evidence>